<keyword evidence="2" id="KW-1185">Reference proteome</keyword>
<name>A0ABV4X4Q9_9CYAN</name>
<sequence>MIDESLFPQSKVYLVKGGDAKVFGEDSDIRRRMTDTQAIERFKNIWEKVLEPEIRKAPIITAEEAKELLEGKQRDYAIRGFQFRQFSLHSAVFVARLNKDATEDGVCDQLWGIGAHRDNTRLCMYFETVEEKLRFEEIASNLKIEPRQLALQLVMDFVHKFPADWH</sequence>
<dbReference type="RefSeq" id="WP_413270867.1">
    <property type="nucleotide sequence ID" value="NZ_JBHFNQ010000101.1"/>
</dbReference>
<dbReference type="EMBL" id="JBHFNQ010000101">
    <property type="protein sequence ID" value="MFB2877774.1"/>
    <property type="molecule type" value="Genomic_DNA"/>
</dbReference>
<evidence type="ECO:0000313" key="1">
    <source>
        <dbReference type="EMBL" id="MFB2877774.1"/>
    </source>
</evidence>
<organism evidence="1 2">
    <name type="scientific">Floridaenema aerugineum BLCC-F46</name>
    <dbReference type="NCBI Taxonomy" id="3153654"/>
    <lineage>
        <taxon>Bacteria</taxon>
        <taxon>Bacillati</taxon>
        <taxon>Cyanobacteriota</taxon>
        <taxon>Cyanophyceae</taxon>
        <taxon>Oscillatoriophycideae</taxon>
        <taxon>Aerosakkonematales</taxon>
        <taxon>Aerosakkonemataceae</taxon>
        <taxon>Floridanema</taxon>
        <taxon>Floridanema aerugineum</taxon>
    </lineage>
</organism>
<evidence type="ECO:0000313" key="2">
    <source>
        <dbReference type="Proteomes" id="UP001576774"/>
    </source>
</evidence>
<protein>
    <submittedName>
        <fullName evidence="1">Uncharacterized protein</fullName>
    </submittedName>
</protein>
<dbReference type="Proteomes" id="UP001576774">
    <property type="component" value="Unassembled WGS sequence"/>
</dbReference>
<reference evidence="1 2" key="1">
    <citation type="submission" date="2024-09" db="EMBL/GenBank/DDBJ databases">
        <title>Floridaenema gen nov. (Aerosakkonemataceae, Aerosakkonematales ord. nov., Cyanobacteria) from benthic tropical and subtropical fresh waters, with the description of four new species.</title>
        <authorList>
            <person name="Moretto J.A."/>
            <person name="Berthold D.E."/>
            <person name="Lefler F.W."/>
            <person name="Huang I.-S."/>
            <person name="Laughinghouse H. IV."/>
        </authorList>
    </citation>
    <scope>NUCLEOTIDE SEQUENCE [LARGE SCALE GENOMIC DNA]</scope>
    <source>
        <strain evidence="1 2">BLCC-F46</strain>
    </source>
</reference>
<gene>
    <name evidence="1" type="ORF">ACE1CC_13045</name>
</gene>
<accession>A0ABV4X4Q9</accession>
<proteinExistence type="predicted"/>
<comment type="caution">
    <text evidence="1">The sequence shown here is derived from an EMBL/GenBank/DDBJ whole genome shotgun (WGS) entry which is preliminary data.</text>
</comment>